<dbReference type="PANTHER" id="PTHR11863">
    <property type="entry name" value="STEROL DESATURASE"/>
    <property type="match status" value="1"/>
</dbReference>
<name>A0A9P6PZ44_9FUNG</name>
<dbReference type="EMBL" id="JAAAJB010000457">
    <property type="protein sequence ID" value="KAG0255507.1"/>
    <property type="molecule type" value="Genomic_DNA"/>
</dbReference>
<accession>A0A9P6PZ44</accession>
<feature type="domain" description="Fatty acid hydroxylase" evidence="7">
    <location>
        <begin position="228"/>
        <end position="353"/>
    </location>
</feature>
<reference evidence="8" key="1">
    <citation type="journal article" date="2020" name="Fungal Divers.">
        <title>Resolving the Mortierellaceae phylogeny through synthesis of multi-gene phylogenetics and phylogenomics.</title>
        <authorList>
            <person name="Vandepol N."/>
            <person name="Liber J."/>
            <person name="Desiro A."/>
            <person name="Na H."/>
            <person name="Kennedy M."/>
            <person name="Barry K."/>
            <person name="Grigoriev I.V."/>
            <person name="Miller A.N."/>
            <person name="O'Donnell K."/>
            <person name="Stajich J.E."/>
            <person name="Bonito G."/>
        </authorList>
    </citation>
    <scope>NUCLEOTIDE SEQUENCE</scope>
    <source>
        <strain evidence="8">BC1065</strain>
    </source>
</reference>
<dbReference type="Proteomes" id="UP000807716">
    <property type="component" value="Unassembled WGS sequence"/>
</dbReference>
<sequence>MDVILDYADQLVFDKFYSSLPAVSIPNLTDGIVALPSLLASFHASLSTLSVKDGLSLMAQGFVDHSQAGSFQLNHLARDSILRQSFSLFWLTFFGACLMYFVFSSLSYFLMFDKTQMKHPKFLKNQIKLEIQMSCVALPWIALMTFPWFLGEVRGYSRLYTDIHSTHNMAGASPADILRETVGGTASAASTIANISDATSSLSSTLGPLAPLVEPLLDGWAFVAISIAAFLFFTDCGIYWIHRLLHHPFVYKRLHKPHHKWIIPTPYASHAFHPVDGYLQSVPYHLFVFVFPMQKYIYLGMFVFVNLWSVLIHDGEFLMPNEVVNGAAHHSIHHLYFNYNYGQYFTFWDRVGGSYRVPTEEQLNPKKRMDKKTWSQQAKAVETFDENGKPTAASGERFLGPSKAKSVKA</sequence>
<dbReference type="GO" id="GO:0016020">
    <property type="term" value="C:membrane"/>
    <property type="evidence" value="ECO:0007669"/>
    <property type="project" value="UniProtKB-SubCell"/>
</dbReference>
<keyword evidence="4 6" id="KW-0472">Membrane</keyword>
<proteinExistence type="predicted"/>
<gene>
    <name evidence="8" type="primary">ERG3</name>
    <name evidence="8" type="ORF">DFQ27_006220</name>
</gene>
<dbReference type="GO" id="GO:0016491">
    <property type="term" value="F:oxidoreductase activity"/>
    <property type="evidence" value="ECO:0007669"/>
    <property type="project" value="InterPro"/>
</dbReference>
<feature type="region of interest" description="Disordered" evidence="5">
    <location>
        <begin position="383"/>
        <end position="409"/>
    </location>
</feature>
<dbReference type="InterPro" id="IPR050307">
    <property type="entry name" value="Sterol_Desaturase_Related"/>
</dbReference>
<feature type="transmembrane region" description="Helical" evidence="6">
    <location>
        <begin position="296"/>
        <end position="313"/>
    </location>
</feature>
<organism evidence="8 9">
    <name type="scientific">Actinomortierella ambigua</name>
    <dbReference type="NCBI Taxonomy" id="1343610"/>
    <lineage>
        <taxon>Eukaryota</taxon>
        <taxon>Fungi</taxon>
        <taxon>Fungi incertae sedis</taxon>
        <taxon>Mucoromycota</taxon>
        <taxon>Mortierellomycotina</taxon>
        <taxon>Mortierellomycetes</taxon>
        <taxon>Mortierellales</taxon>
        <taxon>Mortierellaceae</taxon>
        <taxon>Actinomortierella</taxon>
    </lineage>
</organism>
<keyword evidence="9" id="KW-1185">Reference proteome</keyword>
<feature type="transmembrane region" description="Helical" evidence="6">
    <location>
        <begin position="219"/>
        <end position="241"/>
    </location>
</feature>
<evidence type="ECO:0000256" key="1">
    <source>
        <dbReference type="ARBA" id="ARBA00004370"/>
    </source>
</evidence>
<dbReference type="OrthoDB" id="6354873at2759"/>
<feature type="transmembrane region" description="Helical" evidence="6">
    <location>
        <begin position="88"/>
        <end position="110"/>
    </location>
</feature>
<comment type="subcellular location">
    <subcellularLocation>
        <location evidence="1">Membrane</location>
    </subcellularLocation>
</comment>
<evidence type="ECO:0000256" key="3">
    <source>
        <dbReference type="ARBA" id="ARBA00022989"/>
    </source>
</evidence>
<evidence type="ECO:0000313" key="9">
    <source>
        <dbReference type="Proteomes" id="UP000807716"/>
    </source>
</evidence>
<keyword evidence="2 6" id="KW-0812">Transmembrane</keyword>
<keyword evidence="3 6" id="KW-1133">Transmembrane helix</keyword>
<protein>
    <submittedName>
        <fullName evidence="8">C-5 sterol desaturase</fullName>
    </submittedName>
</protein>
<dbReference type="AlphaFoldDB" id="A0A9P6PZ44"/>
<evidence type="ECO:0000256" key="4">
    <source>
        <dbReference type="ARBA" id="ARBA00023136"/>
    </source>
</evidence>
<evidence type="ECO:0000256" key="5">
    <source>
        <dbReference type="SAM" id="MobiDB-lite"/>
    </source>
</evidence>
<dbReference type="GO" id="GO:0005506">
    <property type="term" value="F:iron ion binding"/>
    <property type="evidence" value="ECO:0007669"/>
    <property type="project" value="InterPro"/>
</dbReference>
<dbReference type="InterPro" id="IPR006694">
    <property type="entry name" value="Fatty_acid_hydroxylase"/>
</dbReference>
<evidence type="ECO:0000256" key="6">
    <source>
        <dbReference type="SAM" id="Phobius"/>
    </source>
</evidence>
<dbReference type="Pfam" id="PF04116">
    <property type="entry name" value="FA_hydroxylase"/>
    <property type="match status" value="1"/>
</dbReference>
<comment type="caution">
    <text evidence="8">The sequence shown here is derived from an EMBL/GenBank/DDBJ whole genome shotgun (WGS) entry which is preliminary data.</text>
</comment>
<evidence type="ECO:0000259" key="7">
    <source>
        <dbReference type="Pfam" id="PF04116"/>
    </source>
</evidence>
<feature type="transmembrane region" description="Helical" evidence="6">
    <location>
        <begin position="131"/>
        <end position="150"/>
    </location>
</feature>
<evidence type="ECO:0000256" key="2">
    <source>
        <dbReference type="ARBA" id="ARBA00022692"/>
    </source>
</evidence>
<evidence type="ECO:0000313" key="8">
    <source>
        <dbReference type="EMBL" id="KAG0255507.1"/>
    </source>
</evidence>
<dbReference type="GO" id="GO:0008610">
    <property type="term" value="P:lipid biosynthetic process"/>
    <property type="evidence" value="ECO:0007669"/>
    <property type="project" value="InterPro"/>
</dbReference>